<reference evidence="6 7" key="1">
    <citation type="submission" date="2016-03" db="EMBL/GenBank/DDBJ databases">
        <title>How can Kluyveromyces marxianus grow so fast - potential evolutionary course in Saccharomyces Complex revealed by comparative genomics.</title>
        <authorList>
            <person name="Mo W."/>
            <person name="Lu W."/>
            <person name="Yang X."/>
            <person name="Qi J."/>
            <person name="Lv H."/>
        </authorList>
    </citation>
    <scope>NUCLEOTIDE SEQUENCE [LARGE SCALE GENOMIC DNA]</scope>
    <source>
        <strain evidence="6 7">FIM1</strain>
    </source>
</reference>
<dbReference type="PANTHER" id="PTHR22839:SF0">
    <property type="entry name" value="THO COMPLEX SUBUNIT 3"/>
    <property type="match status" value="1"/>
</dbReference>
<name>A0ABX6EQT7_KLUMA</name>
<dbReference type="InterPro" id="IPR015943">
    <property type="entry name" value="WD40/YVTN_repeat-like_dom_sf"/>
</dbReference>
<dbReference type="InterPro" id="IPR040132">
    <property type="entry name" value="Tex1/THOC3"/>
</dbReference>
<evidence type="ECO:0000256" key="3">
    <source>
        <dbReference type="ARBA" id="ARBA00046343"/>
    </source>
</evidence>
<dbReference type="Proteomes" id="UP000422736">
    <property type="component" value="Chromosome 1"/>
</dbReference>
<evidence type="ECO:0000313" key="6">
    <source>
        <dbReference type="EMBL" id="QGN14079.1"/>
    </source>
</evidence>
<keyword evidence="2" id="KW-0677">Repeat</keyword>
<evidence type="ECO:0000256" key="1">
    <source>
        <dbReference type="ARBA" id="ARBA00022574"/>
    </source>
</evidence>
<protein>
    <submittedName>
        <fullName evidence="6">Protein TEX1</fullName>
    </submittedName>
</protein>
<dbReference type="InterPro" id="IPR001680">
    <property type="entry name" value="WD40_rpt"/>
</dbReference>
<dbReference type="EMBL" id="CP015054">
    <property type="protein sequence ID" value="QGN14079.1"/>
    <property type="molecule type" value="Genomic_DNA"/>
</dbReference>
<evidence type="ECO:0000256" key="2">
    <source>
        <dbReference type="ARBA" id="ARBA00022737"/>
    </source>
</evidence>
<dbReference type="PANTHER" id="PTHR22839">
    <property type="entry name" value="THO COMPLEX SUBUNIT 3 THO3"/>
    <property type="match status" value="1"/>
</dbReference>
<evidence type="ECO:0000256" key="5">
    <source>
        <dbReference type="SAM" id="MobiDB-lite"/>
    </source>
</evidence>
<dbReference type="PROSITE" id="PS50082">
    <property type="entry name" value="WD_REPEATS_2"/>
    <property type="match status" value="1"/>
</dbReference>
<keyword evidence="1 4" id="KW-0853">WD repeat</keyword>
<feature type="repeat" description="WD" evidence="4">
    <location>
        <begin position="107"/>
        <end position="140"/>
    </location>
</feature>
<gene>
    <name evidence="6" type="primary">TEX1</name>
    <name evidence="6" type="ORF">FIM1_730</name>
</gene>
<dbReference type="Gene3D" id="2.130.10.10">
    <property type="entry name" value="YVTN repeat-like/Quinoprotein amine dehydrogenase"/>
    <property type="match status" value="2"/>
</dbReference>
<comment type="similarity">
    <text evidence="3">Belongs to the THOC3 family.</text>
</comment>
<proteinExistence type="inferred from homology"/>
<evidence type="ECO:0000313" key="7">
    <source>
        <dbReference type="Proteomes" id="UP000422736"/>
    </source>
</evidence>
<dbReference type="SUPFAM" id="SSF50978">
    <property type="entry name" value="WD40 repeat-like"/>
    <property type="match status" value="1"/>
</dbReference>
<feature type="region of interest" description="Disordered" evidence="5">
    <location>
        <begin position="366"/>
        <end position="439"/>
    </location>
</feature>
<feature type="compositionally biased region" description="Basic and acidic residues" evidence="5">
    <location>
        <begin position="372"/>
        <end position="424"/>
    </location>
</feature>
<sequence>MSRFGYNGLKSFEVSYLDEPQLKNHYSSLLESCCKDKKVLKDYHAIAVKDSRSARYSLNEIISLDSHPAARYLAWSRIDGSLSVMRPPISADRTQDYVLVGSVKKDVHGEGKIVYSISWNPNELQFATVGNTPTVKIWNVVDNTLRVLKEFKTNFKAKNFINEYDPLGKFLAVVTKANELYVFDVESGYESFVSYCPENELDDEIHSMCWSNDSKSIILAYRSGFIRGLSVASNALEMKWERRNNMKTISFLTMDPLGRSVLVGTHNDCCIWSLPDLIPLKQSIKTENRITGIDISFDGSIIAIVSKAKDSNDAFLNLYWYNDLSPLYNAVVKNSSQSSIKWSRSCLTFFTTGALDKMTLVDLRSSRSKTSFPHDDPKRSEVPKKPERTNRSLRDSKSRSNKDKDSRQQSHRRDTDKFNDRSFDRPSSGSKFRKSNDRW</sequence>
<dbReference type="SMART" id="SM00320">
    <property type="entry name" value="WD40"/>
    <property type="match status" value="2"/>
</dbReference>
<dbReference type="InterPro" id="IPR036322">
    <property type="entry name" value="WD40_repeat_dom_sf"/>
</dbReference>
<keyword evidence="7" id="KW-1185">Reference proteome</keyword>
<accession>A0ABX6EQT7</accession>
<evidence type="ECO:0000256" key="4">
    <source>
        <dbReference type="PROSITE-ProRule" id="PRU00221"/>
    </source>
</evidence>
<organism evidence="6 7">
    <name type="scientific">Kluyveromyces marxianus</name>
    <name type="common">Yeast</name>
    <name type="synonym">Candida kefyr</name>
    <dbReference type="NCBI Taxonomy" id="4911"/>
    <lineage>
        <taxon>Eukaryota</taxon>
        <taxon>Fungi</taxon>
        <taxon>Dikarya</taxon>
        <taxon>Ascomycota</taxon>
        <taxon>Saccharomycotina</taxon>
        <taxon>Saccharomycetes</taxon>
        <taxon>Saccharomycetales</taxon>
        <taxon>Saccharomycetaceae</taxon>
        <taxon>Kluyveromyces</taxon>
    </lineage>
</organism>